<organism evidence="2">
    <name type="scientific">marine sediment metagenome</name>
    <dbReference type="NCBI Taxonomy" id="412755"/>
    <lineage>
        <taxon>unclassified sequences</taxon>
        <taxon>metagenomes</taxon>
        <taxon>ecological metagenomes</taxon>
    </lineage>
</organism>
<protein>
    <submittedName>
        <fullName evidence="2">Uncharacterized protein</fullName>
    </submittedName>
</protein>
<dbReference type="EMBL" id="BARS01006542">
    <property type="protein sequence ID" value="GAF70029.1"/>
    <property type="molecule type" value="Genomic_DNA"/>
</dbReference>
<dbReference type="AlphaFoldDB" id="X0RMJ2"/>
<sequence length="207" mass="24082">MEKRTIKDEASAILGYSAFKDQKEQSADIKKPEKKPAKKPNESSQLLNLITEGLKVIRDMKDPSAIIGPLTRSYKGPPLFVGEPEKSLKEEIIKRYQAGEIISTEEFYKIEDHVKEYLGSFDGDKLRKLYEFLKGDSYKVGLENRMRELYHGDFTIKEYIISTKRKIRFMVSCMKEELRDEYQTIQDVALKIAVTAYDKIKKEHEED</sequence>
<feature type="compositionally biased region" description="Basic and acidic residues" evidence="1">
    <location>
        <begin position="22"/>
        <end position="41"/>
    </location>
</feature>
<evidence type="ECO:0000313" key="2">
    <source>
        <dbReference type="EMBL" id="GAF70029.1"/>
    </source>
</evidence>
<comment type="caution">
    <text evidence="2">The sequence shown here is derived from an EMBL/GenBank/DDBJ whole genome shotgun (WGS) entry which is preliminary data.</text>
</comment>
<gene>
    <name evidence="2" type="ORF">S01H1_12719</name>
</gene>
<accession>X0RMJ2</accession>
<reference evidence="2" key="1">
    <citation type="journal article" date="2014" name="Front. Microbiol.">
        <title>High frequency of phylogenetically diverse reductive dehalogenase-homologous genes in deep subseafloor sedimentary metagenomes.</title>
        <authorList>
            <person name="Kawai M."/>
            <person name="Futagami T."/>
            <person name="Toyoda A."/>
            <person name="Takaki Y."/>
            <person name="Nishi S."/>
            <person name="Hori S."/>
            <person name="Arai W."/>
            <person name="Tsubouchi T."/>
            <person name="Morono Y."/>
            <person name="Uchiyama I."/>
            <person name="Ito T."/>
            <person name="Fujiyama A."/>
            <person name="Inagaki F."/>
            <person name="Takami H."/>
        </authorList>
    </citation>
    <scope>NUCLEOTIDE SEQUENCE</scope>
    <source>
        <strain evidence="2">Expedition CK06-06</strain>
    </source>
</reference>
<proteinExistence type="predicted"/>
<name>X0RMJ2_9ZZZZ</name>
<evidence type="ECO:0000256" key="1">
    <source>
        <dbReference type="SAM" id="MobiDB-lite"/>
    </source>
</evidence>
<feature type="region of interest" description="Disordered" evidence="1">
    <location>
        <begin position="22"/>
        <end position="43"/>
    </location>
</feature>